<reference evidence="2" key="2">
    <citation type="submission" date="2022-06" db="UniProtKB">
        <authorList>
            <consortium name="EnsemblMetazoa"/>
        </authorList>
    </citation>
    <scope>IDENTIFICATION</scope>
    <source>
        <strain evidence="2">PS312</strain>
    </source>
</reference>
<name>A0A2A6CH95_PRIPA</name>
<protein>
    <submittedName>
        <fullName evidence="2">ShK domain-containing protein</fullName>
    </submittedName>
</protein>
<dbReference type="Pfam" id="PF01549">
    <property type="entry name" value="ShK"/>
    <property type="match status" value="2"/>
</dbReference>
<dbReference type="PANTHER" id="PTHR46707:SF1">
    <property type="entry name" value="COEXPRESSED WITH POLYCYSTINS-RELATED"/>
    <property type="match status" value="1"/>
</dbReference>
<dbReference type="PANTHER" id="PTHR46707">
    <property type="entry name" value="PROTEIN CBG07468"/>
    <property type="match status" value="1"/>
</dbReference>
<accession>A0A8R1UL46</accession>
<reference evidence="3" key="1">
    <citation type="journal article" date="2008" name="Nat. Genet.">
        <title>The Pristionchus pacificus genome provides a unique perspective on nematode lifestyle and parasitism.</title>
        <authorList>
            <person name="Dieterich C."/>
            <person name="Clifton S.W."/>
            <person name="Schuster L.N."/>
            <person name="Chinwalla A."/>
            <person name="Delehaunty K."/>
            <person name="Dinkelacker I."/>
            <person name="Fulton L."/>
            <person name="Fulton R."/>
            <person name="Godfrey J."/>
            <person name="Minx P."/>
            <person name="Mitreva M."/>
            <person name="Roeseler W."/>
            <person name="Tian H."/>
            <person name="Witte H."/>
            <person name="Yang S.P."/>
            <person name="Wilson R.K."/>
            <person name="Sommer R.J."/>
        </authorList>
    </citation>
    <scope>NUCLEOTIDE SEQUENCE [LARGE SCALE GENOMIC DNA]</scope>
    <source>
        <strain evidence="3">PS312</strain>
    </source>
</reference>
<gene>
    <name evidence="2" type="primary">WBGene00117524</name>
</gene>
<dbReference type="Gene3D" id="1.10.10.1940">
    <property type="match status" value="1"/>
</dbReference>
<dbReference type="EnsemblMetazoa" id="PPA27970.1">
    <property type="protein sequence ID" value="PPA27970.1"/>
    <property type="gene ID" value="WBGene00117524"/>
</dbReference>
<keyword evidence="3" id="KW-1185">Reference proteome</keyword>
<proteinExistence type="predicted"/>
<accession>A0A2A6CH95</accession>
<comment type="caution">
    <text evidence="1">Lacks conserved residue(s) required for the propagation of feature annotation.</text>
</comment>
<dbReference type="InterPro" id="IPR003582">
    <property type="entry name" value="ShKT_dom"/>
</dbReference>
<dbReference type="Proteomes" id="UP000005239">
    <property type="component" value="Unassembled WGS sequence"/>
</dbReference>
<organism evidence="2 3">
    <name type="scientific">Pristionchus pacificus</name>
    <name type="common">Parasitic nematode worm</name>
    <dbReference type="NCBI Taxonomy" id="54126"/>
    <lineage>
        <taxon>Eukaryota</taxon>
        <taxon>Metazoa</taxon>
        <taxon>Ecdysozoa</taxon>
        <taxon>Nematoda</taxon>
        <taxon>Chromadorea</taxon>
        <taxon>Rhabditida</taxon>
        <taxon>Rhabditina</taxon>
        <taxon>Diplogasteromorpha</taxon>
        <taxon>Diplogasteroidea</taxon>
        <taxon>Neodiplogasteridae</taxon>
        <taxon>Pristionchus</taxon>
    </lineage>
</organism>
<dbReference type="OrthoDB" id="5832750at2759"/>
<dbReference type="SMART" id="SM00254">
    <property type="entry name" value="ShKT"/>
    <property type="match status" value="2"/>
</dbReference>
<evidence type="ECO:0000313" key="3">
    <source>
        <dbReference type="Proteomes" id="UP000005239"/>
    </source>
</evidence>
<evidence type="ECO:0000313" key="2">
    <source>
        <dbReference type="EnsemblMetazoa" id="PPA27970.1"/>
    </source>
</evidence>
<evidence type="ECO:0000256" key="1">
    <source>
        <dbReference type="PROSITE-ProRule" id="PRU01005"/>
    </source>
</evidence>
<sequence length="211" mass="21483">MSSTVVLSTLVGACLVVLTSSQCATTNNANCGSWVTNGFCNNGAYTTAQKQAYCPNSCPVGCAGSPTTTVIPTTDQNTHCAAWAGNNANPFCLNTMTAAQKRQYCASTCAFEISPNADCAVYTLTNNVLARLTPTNRTSNPGTAVAITLAAGSTVARTYTGATCTLSLYTEASTAVTVGTTTAAETKAGTAGMYQTVTTATTAQSYSCACT</sequence>
<dbReference type="AlphaFoldDB" id="A0A2A6CH95"/>
<dbReference type="PROSITE" id="PS51670">
    <property type="entry name" value="SHKT"/>
    <property type="match status" value="1"/>
</dbReference>